<gene>
    <name evidence="3" type="ORF">FHP25_34620</name>
</gene>
<feature type="region of interest" description="Disordered" evidence="2">
    <location>
        <begin position="49"/>
        <end position="71"/>
    </location>
</feature>
<dbReference type="EMBL" id="VDUZ01000059">
    <property type="protein sequence ID" value="TXL70460.1"/>
    <property type="molecule type" value="Genomic_DNA"/>
</dbReference>
<reference evidence="3 4" key="1">
    <citation type="submission" date="2019-06" db="EMBL/GenBank/DDBJ databases">
        <title>New taxonomy in bacterial strain CC-CFT640, isolated from vineyard.</title>
        <authorList>
            <person name="Lin S.-Y."/>
            <person name="Tsai C.-F."/>
            <person name="Young C.-C."/>
        </authorList>
    </citation>
    <scope>NUCLEOTIDE SEQUENCE [LARGE SCALE GENOMIC DNA]</scope>
    <source>
        <strain evidence="3 4">CC-CFT640</strain>
    </source>
</reference>
<protein>
    <recommendedName>
        <fullName evidence="5">DUF4139 domain-containing protein</fullName>
    </recommendedName>
</protein>
<comment type="caution">
    <text evidence="3">The sequence shown here is derived from an EMBL/GenBank/DDBJ whole genome shotgun (WGS) entry which is preliminary data.</text>
</comment>
<keyword evidence="4" id="KW-1185">Reference proteome</keyword>
<evidence type="ECO:0000256" key="2">
    <source>
        <dbReference type="SAM" id="MobiDB-lite"/>
    </source>
</evidence>
<proteinExistence type="predicted"/>
<keyword evidence="1" id="KW-0175">Coiled coil</keyword>
<dbReference type="AlphaFoldDB" id="A0A5C8PAK5"/>
<dbReference type="Proteomes" id="UP000321638">
    <property type="component" value="Unassembled WGS sequence"/>
</dbReference>
<organism evidence="3 4">
    <name type="scientific">Vineibacter terrae</name>
    <dbReference type="NCBI Taxonomy" id="2586908"/>
    <lineage>
        <taxon>Bacteria</taxon>
        <taxon>Pseudomonadati</taxon>
        <taxon>Pseudomonadota</taxon>
        <taxon>Alphaproteobacteria</taxon>
        <taxon>Hyphomicrobiales</taxon>
        <taxon>Vineibacter</taxon>
    </lineage>
</organism>
<evidence type="ECO:0008006" key="5">
    <source>
        <dbReference type="Google" id="ProtNLM"/>
    </source>
</evidence>
<evidence type="ECO:0000313" key="3">
    <source>
        <dbReference type="EMBL" id="TXL70460.1"/>
    </source>
</evidence>
<evidence type="ECO:0000313" key="4">
    <source>
        <dbReference type="Proteomes" id="UP000321638"/>
    </source>
</evidence>
<feature type="compositionally biased region" description="Pro residues" evidence="2">
    <location>
        <begin position="57"/>
        <end position="69"/>
    </location>
</feature>
<sequence>MSGQDWKDVDLTLVSGHPVAFRQALYQSYYVDRPYVPVDVMGRLMPRTDQGSVPVAGAPPPPPPAPAPAMAPRMEMAPGRDSRGMPKQAAGASAPAVVAPPVEQVAAQEALTQVVFRFPSAVSVANGRTLSVPIINGEVPVKRQALFQPETHPRHPLASVRLENNGSTGLPPGVITLYERDAAGMVAYVGDARLSALPAGENRLLSYALDQKVTVEAETGTTETLLKGSIVQGVLRYEMLQRQTMTYRVKAPAKEDRQLLVETPRLDGWKLMKVEGKDVGQIEGKYRIPFDLKGGESHTFEVMQEQTVVEELELLDGDEDRIAYFAKARQFDQKTRDALSRIVQLQGAVKAAEKKAEQGEAQRTRIAQEQQRIRDNLKSVPANSDLQRRYLATLDRQETELETLAKQRADAEKAVDTARAALEAYIRTLG</sequence>
<dbReference type="OrthoDB" id="580912at2"/>
<accession>A0A5C8PAK5</accession>
<evidence type="ECO:0000256" key="1">
    <source>
        <dbReference type="SAM" id="Coils"/>
    </source>
</evidence>
<feature type="coiled-coil region" evidence="1">
    <location>
        <begin position="342"/>
        <end position="428"/>
    </location>
</feature>
<name>A0A5C8PAK5_9HYPH</name>